<reference evidence="1" key="2">
    <citation type="submission" date="2020-07" db="EMBL/GenBank/DDBJ databases">
        <authorList>
            <person name="Vera ALvarez R."/>
            <person name="Arias-Moreno D.M."/>
            <person name="Jimenez-Jacinto V."/>
            <person name="Jimenez-Bremont J.F."/>
            <person name="Swaminathan K."/>
            <person name="Moose S.P."/>
            <person name="Guerrero-Gonzalez M.L."/>
            <person name="Marino-Ramirez L."/>
            <person name="Landsman D."/>
            <person name="Rodriguez-Kessler M."/>
            <person name="Delgado-Sanchez P."/>
        </authorList>
    </citation>
    <scope>NUCLEOTIDE SEQUENCE</scope>
    <source>
        <tissue evidence="1">Cladode</tissue>
    </source>
</reference>
<reference evidence="1" key="1">
    <citation type="journal article" date="2013" name="J. Plant Res.">
        <title>Effect of fungi and light on seed germination of three Opuntia species from semiarid lands of central Mexico.</title>
        <authorList>
            <person name="Delgado-Sanchez P."/>
            <person name="Jimenez-Bremont J.F."/>
            <person name="Guerrero-Gonzalez Mde L."/>
            <person name="Flores J."/>
        </authorList>
    </citation>
    <scope>NUCLEOTIDE SEQUENCE</scope>
    <source>
        <tissue evidence="1">Cladode</tissue>
    </source>
</reference>
<dbReference type="EMBL" id="GISG01218769">
    <property type="protein sequence ID" value="MBA4662887.1"/>
    <property type="molecule type" value="Transcribed_RNA"/>
</dbReference>
<protein>
    <submittedName>
        <fullName evidence="1">Uncharacterized protein</fullName>
    </submittedName>
</protein>
<proteinExistence type="predicted"/>
<evidence type="ECO:0000313" key="1">
    <source>
        <dbReference type="EMBL" id="MBA4662886.1"/>
    </source>
</evidence>
<dbReference type="EMBL" id="GISG01218767">
    <property type="protein sequence ID" value="MBA4662885.1"/>
    <property type="molecule type" value="Transcribed_RNA"/>
</dbReference>
<sequence>MTKTAVPAANAQCGSHQNRVLYRKPKHIHTSSLHIIEHNLETTSQVQTTDVHRVQQDIVKHMHAQLGSHIAAYTLGSACPAEHLEKAHTHTSREGGDCT</sequence>
<organism evidence="1">
    <name type="scientific">Opuntia streptacantha</name>
    <name type="common">Prickly pear cactus</name>
    <name type="synonym">Opuntia cardona</name>
    <dbReference type="NCBI Taxonomy" id="393608"/>
    <lineage>
        <taxon>Eukaryota</taxon>
        <taxon>Viridiplantae</taxon>
        <taxon>Streptophyta</taxon>
        <taxon>Embryophyta</taxon>
        <taxon>Tracheophyta</taxon>
        <taxon>Spermatophyta</taxon>
        <taxon>Magnoliopsida</taxon>
        <taxon>eudicotyledons</taxon>
        <taxon>Gunneridae</taxon>
        <taxon>Pentapetalae</taxon>
        <taxon>Caryophyllales</taxon>
        <taxon>Cactineae</taxon>
        <taxon>Cactaceae</taxon>
        <taxon>Opuntioideae</taxon>
        <taxon>Opuntia</taxon>
    </lineage>
</organism>
<accession>A0A7C9EDH6</accession>
<dbReference type="EMBL" id="GISG01218768">
    <property type="protein sequence ID" value="MBA4662886.1"/>
    <property type="molecule type" value="Transcribed_RNA"/>
</dbReference>
<dbReference type="EMBL" id="GISG01218766">
    <property type="protein sequence ID" value="MBA4662884.1"/>
    <property type="molecule type" value="Transcribed_RNA"/>
</dbReference>
<dbReference type="AlphaFoldDB" id="A0A7C9EDH6"/>
<dbReference type="EMBL" id="GISG01218770">
    <property type="protein sequence ID" value="MBA4662888.1"/>
    <property type="molecule type" value="Transcribed_RNA"/>
</dbReference>
<name>A0A7C9EDH6_OPUST</name>